<organism evidence="4 5">
    <name type="scientific">Celerinatantimonas yamalensis</name>
    <dbReference type="NCBI Taxonomy" id="559956"/>
    <lineage>
        <taxon>Bacteria</taxon>
        <taxon>Pseudomonadati</taxon>
        <taxon>Pseudomonadota</taxon>
        <taxon>Gammaproteobacteria</taxon>
        <taxon>Celerinatantimonadaceae</taxon>
        <taxon>Celerinatantimonas</taxon>
    </lineage>
</organism>
<dbReference type="PANTHER" id="PTHR43000">
    <property type="entry name" value="DTDP-D-GLUCOSE 4,6-DEHYDRATASE-RELATED"/>
    <property type="match status" value="1"/>
</dbReference>
<protein>
    <submittedName>
        <fullName evidence="4">NAD(P)-dependent oxidoreductase</fullName>
    </submittedName>
</protein>
<evidence type="ECO:0000256" key="1">
    <source>
        <dbReference type="ARBA" id="ARBA00005125"/>
    </source>
</evidence>
<dbReference type="EMBL" id="JBEQCT010000002">
    <property type="protein sequence ID" value="MFM2484527.1"/>
    <property type="molecule type" value="Genomic_DNA"/>
</dbReference>
<reference evidence="4 5" key="1">
    <citation type="journal article" date="2013" name="Int. J. Syst. Evol. Microbiol.">
        <title>Celerinatantimonas yamalensis sp. nov., a cold-adapted diazotrophic bacterium from a cold permafrost brine.</title>
        <authorList>
            <person name="Shcherbakova V."/>
            <person name="Chuvilskaya N."/>
            <person name="Rivkina E."/>
            <person name="Demidov N."/>
            <person name="Uchaeva V."/>
            <person name="Suetin S."/>
            <person name="Suzina N."/>
            <person name="Gilichinsky D."/>
        </authorList>
    </citation>
    <scope>NUCLEOTIDE SEQUENCE [LARGE SCALE GENOMIC DNA]</scope>
    <source>
        <strain evidence="4 5">C7</strain>
    </source>
</reference>
<evidence type="ECO:0000259" key="3">
    <source>
        <dbReference type="Pfam" id="PF01370"/>
    </source>
</evidence>
<evidence type="ECO:0000313" key="4">
    <source>
        <dbReference type="EMBL" id="MFM2484527.1"/>
    </source>
</evidence>
<dbReference type="InterPro" id="IPR001509">
    <property type="entry name" value="Epimerase_deHydtase"/>
</dbReference>
<dbReference type="InterPro" id="IPR036291">
    <property type="entry name" value="NAD(P)-bd_dom_sf"/>
</dbReference>
<evidence type="ECO:0000256" key="2">
    <source>
        <dbReference type="ARBA" id="ARBA00007637"/>
    </source>
</evidence>
<proteinExistence type="inferred from homology"/>
<comment type="caution">
    <text evidence="4">The sequence shown here is derived from an EMBL/GenBank/DDBJ whole genome shotgun (WGS) entry which is preliminary data.</text>
</comment>
<comment type="similarity">
    <text evidence="2">Belongs to the NAD(P)-dependent epimerase/dehydratase family.</text>
</comment>
<sequence length="291" mass="32944">MPTIVISGVTGFLGSHLARFFIAQGHTVYGIKRRHSSLDKLKGISSAIRFIDADIDNWQEQVRRAVPEIMIHTACSYGRHGESLSSLLQTNIVFATQLLEVAIESQASCFVNADSALNPSVSSYALSKLQFKQWGERLQDKIQFINLRIEHMYGVGDDDYKFVKWLITQIANDVRSVPLTSGIQQRDFIYIEDVVSAFDIVLKHKNELPNYIEIDIASGELITVKDFINQIISAYNLMYPPSNTVLNFGAVAYRDNEMMVPNVDASYIKELGWRAKTNYKEGIKKLLEELK</sequence>
<keyword evidence="5" id="KW-1185">Reference proteome</keyword>
<dbReference type="SUPFAM" id="SSF51735">
    <property type="entry name" value="NAD(P)-binding Rossmann-fold domains"/>
    <property type="match status" value="1"/>
</dbReference>
<gene>
    <name evidence="4" type="ORF">ABUE30_05505</name>
</gene>
<dbReference type="Pfam" id="PF01370">
    <property type="entry name" value="Epimerase"/>
    <property type="match status" value="1"/>
</dbReference>
<dbReference type="Proteomes" id="UP001629953">
    <property type="component" value="Unassembled WGS sequence"/>
</dbReference>
<comment type="pathway">
    <text evidence="1">Bacterial outer membrane biogenesis; LPS O-antigen biosynthesis.</text>
</comment>
<evidence type="ECO:0000313" key="5">
    <source>
        <dbReference type="Proteomes" id="UP001629953"/>
    </source>
</evidence>
<accession>A0ABW9G4V9</accession>
<dbReference type="RefSeq" id="WP_408622711.1">
    <property type="nucleotide sequence ID" value="NZ_JBEQCT010000002.1"/>
</dbReference>
<feature type="domain" description="NAD-dependent epimerase/dehydratase" evidence="3">
    <location>
        <begin position="4"/>
        <end position="214"/>
    </location>
</feature>
<dbReference type="Gene3D" id="3.40.50.720">
    <property type="entry name" value="NAD(P)-binding Rossmann-like Domain"/>
    <property type="match status" value="1"/>
</dbReference>
<name>A0ABW9G4V9_9GAMM</name>